<name>A0A0U2Z979_9BACL</name>
<dbReference type="AlphaFoldDB" id="A0A0U2Z979"/>
<dbReference type="OrthoDB" id="2426838at2"/>
<dbReference type="EMBL" id="CP013659">
    <property type="protein sequence ID" value="ALS75828.1"/>
    <property type="molecule type" value="Genomic_DNA"/>
</dbReference>
<organism evidence="2 3">
    <name type="scientific">Planococcus rifietoensis</name>
    <dbReference type="NCBI Taxonomy" id="200991"/>
    <lineage>
        <taxon>Bacteria</taxon>
        <taxon>Bacillati</taxon>
        <taxon>Bacillota</taxon>
        <taxon>Bacilli</taxon>
        <taxon>Bacillales</taxon>
        <taxon>Caryophanaceae</taxon>
        <taxon>Planococcus</taxon>
    </lineage>
</organism>
<dbReference type="Proteomes" id="UP000067683">
    <property type="component" value="Chromosome"/>
</dbReference>
<evidence type="ECO:0000259" key="1">
    <source>
        <dbReference type="Pfam" id="PF25297"/>
    </source>
</evidence>
<gene>
    <name evidence="2" type="ORF">AUC31_11780</name>
</gene>
<dbReference type="KEGG" id="prt:AUC31_11780"/>
<dbReference type="RefSeq" id="WP_058382531.1">
    <property type="nucleotide sequence ID" value="NZ_CP013659.2"/>
</dbReference>
<dbReference type="InterPro" id="IPR057200">
    <property type="entry name" value="DUF7878"/>
</dbReference>
<reference evidence="2" key="1">
    <citation type="submission" date="2016-01" db="EMBL/GenBank/DDBJ databases">
        <title>Complete genome of Planococcus rifietoensis type strain M8.</title>
        <authorList>
            <person name="See-Too W.S."/>
        </authorList>
    </citation>
    <scope>NUCLEOTIDE SEQUENCE [LARGE SCALE GENOMIC DNA]</scope>
    <source>
        <strain evidence="2">M8</strain>
    </source>
</reference>
<keyword evidence="3" id="KW-1185">Reference proteome</keyword>
<dbReference type="Pfam" id="PF25297">
    <property type="entry name" value="DUF7878"/>
    <property type="match status" value="1"/>
</dbReference>
<feature type="domain" description="DUF7878" evidence="1">
    <location>
        <begin position="6"/>
        <end position="62"/>
    </location>
</feature>
<sequence>MASLVIDFELDPSLRLDQKLLRQRNGKLLLDVEGELGISVDHSCFFREPSLALLEFAVSLKE</sequence>
<protein>
    <recommendedName>
        <fullName evidence="1">DUF7878 domain-containing protein</fullName>
    </recommendedName>
</protein>
<evidence type="ECO:0000313" key="3">
    <source>
        <dbReference type="Proteomes" id="UP000067683"/>
    </source>
</evidence>
<dbReference type="STRING" id="200991.AUC31_11780"/>
<accession>A0A0U2Z979</accession>
<evidence type="ECO:0000313" key="2">
    <source>
        <dbReference type="EMBL" id="ALS75828.1"/>
    </source>
</evidence>
<proteinExistence type="predicted"/>